<dbReference type="HOGENOM" id="CLU_161016_0_0_1"/>
<comment type="caution">
    <text evidence="1">The sequence shown here is derived from an EMBL/GenBank/DDBJ whole genome shotgun (WGS) entry which is preliminary data.</text>
</comment>
<keyword evidence="2" id="KW-1185">Reference proteome</keyword>
<gene>
    <name evidence="1" type="ORF">F443_15561</name>
</gene>
<organism evidence="1 2">
    <name type="scientific">Phytophthora nicotianae P1569</name>
    <dbReference type="NCBI Taxonomy" id="1317065"/>
    <lineage>
        <taxon>Eukaryota</taxon>
        <taxon>Sar</taxon>
        <taxon>Stramenopiles</taxon>
        <taxon>Oomycota</taxon>
        <taxon>Peronosporomycetes</taxon>
        <taxon>Peronosporales</taxon>
        <taxon>Peronosporaceae</taxon>
        <taxon>Phytophthora</taxon>
    </lineage>
</organism>
<name>V9EL45_PHYNI</name>
<reference evidence="1 2" key="1">
    <citation type="submission" date="2013-11" db="EMBL/GenBank/DDBJ databases">
        <title>The Genome Sequence of Phytophthora parasitica P1569.</title>
        <authorList>
            <consortium name="The Broad Institute Genomics Platform"/>
            <person name="Russ C."/>
            <person name="Tyler B."/>
            <person name="Panabieres F."/>
            <person name="Shan W."/>
            <person name="Tripathy S."/>
            <person name="Grunwald N."/>
            <person name="Machado M."/>
            <person name="Johnson C.S."/>
            <person name="Arredondo F."/>
            <person name="Hong C."/>
            <person name="Coffey M."/>
            <person name="Young S.K."/>
            <person name="Zeng Q."/>
            <person name="Gargeya S."/>
            <person name="Fitzgerald M."/>
            <person name="Abouelleil A."/>
            <person name="Alvarado L."/>
            <person name="Chapman S.B."/>
            <person name="Gainer-Dewar J."/>
            <person name="Goldberg J."/>
            <person name="Griggs A."/>
            <person name="Gujja S."/>
            <person name="Hansen M."/>
            <person name="Howarth C."/>
            <person name="Imamovic A."/>
            <person name="Ireland A."/>
            <person name="Larimer J."/>
            <person name="McCowan C."/>
            <person name="Murphy C."/>
            <person name="Pearson M."/>
            <person name="Poon T.W."/>
            <person name="Priest M."/>
            <person name="Roberts A."/>
            <person name="Saif S."/>
            <person name="Shea T."/>
            <person name="Sykes S."/>
            <person name="Wortman J."/>
            <person name="Nusbaum C."/>
            <person name="Birren B."/>
        </authorList>
    </citation>
    <scope>NUCLEOTIDE SEQUENCE [LARGE SCALE GENOMIC DNA]</scope>
    <source>
        <strain evidence="1 2">P1569</strain>
    </source>
</reference>
<accession>V9EL45</accession>
<dbReference type="EMBL" id="ANIZ01002734">
    <property type="protein sequence ID" value="ETI38787.1"/>
    <property type="molecule type" value="Genomic_DNA"/>
</dbReference>
<dbReference type="AlphaFoldDB" id="V9EL45"/>
<evidence type="ECO:0000313" key="2">
    <source>
        <dbReference type="Proteomes" id="UP000018721"/>
    </source>
</evidence>
<feature type="non-terminal residue" evidence="1">
    <location>
        <position position="143"/>
    </location>
</feature>
<proteinExistence type="predicted"/>
<dbReference type="PANTHER" id="PTHR34615:SF1">
    <property type="entry name" value="PX DOMAIN-CONTAINING PROTEIN"/>
    <property type="match status" value="1"/>
</dbReference>
<protein>
    <submittedName>
        <fullName evidence="1">Uncharacterized protein</fullName>
    </submittedName>
</protein>
<sequence>MPSSSEAALADSVVTSFIRLVTRGVPRHYKTAYLLQRLQLAREEDLYVEAAMIHAELVCQPAPSKQLRVPFNFNALSDSVCKRRFRFHKSELCTLVKLMNIGDIVTRERTRATGIEALCVVLYKLAAPVRWEDVRDFFGRSPS</sequence>
<dbReference type="PANTHER" id="PTHR34615">
    <property type="entry name" value="PX DOMAIN-CONTAINING PROTEIN"/>
    <property type="match status" value="1"/>
</dbReference>
<dbReference type="OrthoDB" id="128220at2759"/>
<evidence type="ECO:0000313" key="1">
    <source>
        <dbReference type="EMBL" id="ETI38787.1"/>
    </source>
</evidence>
<dbReference type="Proteomes" id="UP000018721">
    <property type="component" value="Unassembled WGS sequence"/>
</dbReference>